<dbReference type="Proteomes" id="UP000228767">
    <property type="component" value="Unassembled WGS sequence"/>
</dbReference>
<evidence type="ECO:0000313" key="5">
    <source>
        <dbReference type="EMBL" id="PIR44680.1"/>
    </source>
</evidence>
<evidence type="ECO:0000256" key="1">
    <source>
        <dbReference type="ARBA" id="ARBA00022737"/>
    </source>
</evidence>
<reference evidence="5 6" key="1">
    <citation type="submission" date="2017-09" db="EMBL/GenBank/DDBJ databases">
        <title>Depth-based differentiation of microbial function through sediment-hosted aquifers and enrichment of novel symbionts in the deep terrestrial subsurface.</title>
        <authorList>
            <person name="Probst A.J."/>
            <person name="Ladd B."/>
            <person name="Jarett J.K."/>
            <person name="Geller-Mcgrath D.E."/>
            <person name="Sieber C.M."/>
            <person name="Emerson J.B."/>
            <person name="Anantharaman K."/>
            <person name="Thomas B.C."/>
            <person name="Malmstrom R."/>
            <person name="Stieglmeier M."/>
            <person name="Klingl A."/>
            <person name="Woyke T."/>
            <person name="Ryan C.M."/>
            <person name="Banfield J.F."/>
        </authorList>
    </citation>
    <scope>NUCLEOTIDE SEQUENCE [LARGE SCALE GENOMIC DNA]</scope>
    <source>
        <strain evidence="5">CG10_big_fil_rev_8_21_14_0_10_51_16</strain>
    </source>
</reference>
<proteinExistence type="predicted"/>
<accession>A0A2H0RE14</accession>
<dbReference type="PRINTS" id="PR00014">
    <property type="entry name" value="FNTYPEIII"/>
</dbReference>
<dbReference type="PROSITE" id="PS50853">
    <property type="entry name" value="FN3"/>
    <property type="match status" value="3"/>
</dbReference>
<dbReference type="InterPro" id="IPR003961">
    <property type="entry name" value="FN3_dom"/>
</dbReference>
<evidence type="ECO:0000313" key="6">
    <source>
        <dbReference type="Proteomes" id="UP000228767"/>
    </source>
</evidence>
<dbReference type="SMART" id="SM00060">
    <property type="entry name" value="FN3"/>
    <property type="match status" value="3"/>
</dbReference>
<dbReference type="PANTHER" id="PTHR13817">
    <property type="entry name" value="TITIN"/>
    <property type="match status" value="1"/>
</dbReference>
<keyword evidence="3" id="KW-1133">Transmembrane helix</keyword>
<comment type="caution">
    <text evidence="5">The sequence shown here is derived from an EMBL/GenBank/DDBJ whole genome shotgun (WGS) entry which is preliminary data.</text>
</comment>
<evidence type="ECO:0000259" key="4">
    <source>
        <dbReference type="PROSITE" id="PS50853"/>
    </source>
</evidence>
<dbReference type="InterPro" id="IPR036116">
    <property type="entry name" value="FN3_sf"/>
</dbReference>
<feature type="compositionally biased region" description="Gly residues" evidence="2">
    <location>
        <begin position="211"/>
        <end position="227"/>
    </location>
</feature>
<dbReference type="InterPro" id="IPR050964">
    <property type="entry name" value="Striated_Muscle_Regulatory"/>
</dbReference>
<keyword evidence="3" id="KW-0472">Membrane</keyword>
<dbReference type="InterPro" id="IPR013783">
    <property type="entry name" value="Ig-like_fold"/>
</dbReference>
<keyword evidence="3" id="KW-0812">Transmembrane</keyword>
<feature type="domain" description="Fibronectin type-III" evidence="4">
    <location>
        <begin position="439"/>
        <end position="536"/>
    </location>
</feature>
<dbReference type="AlphaFoldDB" id="A0A2H0RE14"/>
<keyword evidence="1" id="KW-0677">Repeat</keyword>
<dbReference type="SUPFAM" id="SSF49265">
    <property type="entry name" value="Fibronectin type III"/>
    <property type="match status" value="2"/>
</dbReference>
<protein>
    <recommendedName>
        <fullName evidence="4">Fibronectin type-III domain-containing protein</fullName>
    </recommendedName>
</protein>
<dbReference type="Pfam" id="PF00041">
    <property type="entry name" value="fn3"/>
    <property type="match status" value="3"/>
</dbReference>
<gene>
    <name evidence="5" type="ORF">COV10_03230</name>
</gene>
<feature type="domain" description="Fibronectin type-III" evidence="4">
    <location>
        <begin position="345"/>
        <end position="437"/>
    </location>
</feature>
<organism evidence="5 6">
    <name type="scientific">Candidatus Vogelbacteria bacterium CG10_big_fil_rev_8_21_14_0_10_51_16</name>
    <dbReference type="NCBI Taxonomy" id="1975045"/>
    <lineage>
        <taxon>Bacteria</taxon>
        <taxon>Candidatus Vogeliibacteriota</taxon>
    </lineage>
</organism>
<evidence type="ECO:0000256" key="3">
    <source>
        <dbReference type="SAM" id="Phobius"/>
    </source>
</evidence>
<feature type="region of interest" description="Disordered" evidence="2">
    <location>
        <begin position="206"/>
        <end position="251"/>
    </location>
</feature>
<dbReference type="CDD" id="cd00063">
    <property type="entry name" value="FN3"/>
    <property type="match status" value="3"/>
</dbReference>
<sequence length="541" mass="55692">MNHGHATITQGLQGKYRFSLVSSAKALVILALLLIPVLLGLDFIDKQAKTRELRFVRMDSSFGVSGASVALPFLDFVKSQDEPFLNPNAGIVKEDKGELESLIPGADLPTNENEGAQTEAIDVESSLLSADTTPGAQVVNVELITTNDPLSTNEISLKNESNVIVQVPTIEKEAVAQSSVVVALAPTVEPQAPAPVSSLINREPIFEVQSPGGGGGFSGGGGGGGGSSAPAPTPPPPAPDPEPTTPSAPLSLVAERGDGEATLSWTAPASDGGATVSDYLVRFSTDNFTVDDLLFDDGVGVDLATTVTTLTNGVEYFFKIFAVNSAGTGEASSIVSATPAGPPGAVSDLVATAGDEAATLTWTIPSENGTAITGYELFLSADNFTSTTTFAGVIDPVDTTITGLTNGIEYSFKLFAANAVGTSTVSNVPTATPVAPATVPTTITDLDGEDNETDGEVFLFWTAPDDGGSAITSYDILYSDNDFVATSTFAGVIDPAGTTVDGLTNDTPYKFKVRAENAVGKSEESNILELTPTEDAAPPPF</sequence>
<feature type="transmembrane region" description="Helical" evidence="3">
    <location>
        <begin position="26"/>
        <end position="44"/>
    </location>
</feature>
<name>A0A2H0RE14_9BACT</name>
<feature type="compositionally biased region" description="Pro residues" evidence="2">
    <location>
        <begin position="231"/>
        <end position="246"/>
    </location>
</feature>
<dbReference type="Gene3D" id="2.60.40.10">
    <property type="entry name" value="Immunoglobulins"/>
    <property type="match status" value="3"/>
</dbReference>
<feature type="domain" description="Fibronectin type-III" evidence="4">
    <location>
        <begin position="246"/>
        <end position="343"/>
    </location>
</feature>
<dbReference type="EMBL" id="PCYI01000021">
    <property type="protein sequence ID" value="PIR44680.1"/>
    <property type="molecule type" value="Genomic_DNA"/>
</dbReference>
<evidence type="ECO:0000256" key="2">
    <source>
        <dbReference type="SAM" id="MobiDB-lite"/>
    </source>
</evidence>
<dbReference type="PANTHER" id="PTHR13817:SF73">
    <property type="entry name" value="FIBRONECTIN TYPE-III DOMAIN-CONTAINING PROTEIN"/>
    <property type="match status" value="1"/>
</dbReference>